<keyword evidence="2" id="KW-1185">Reference proteome</keyword>
<evidence type="ECO:0000313" key="2">
    <source>
        <dbReference type="Proteomes" id="UP001165064"/>
    </source>
</evidence>
<name>A0ACB5T4I8_AMBMO</name>
<comment type="caution">
    <text evidence="1">The sequence shown here is derived from an EMBL/GenBank/DDBJ whole genome shotgun (WGS) entry which is preliminary data.</text>
</comment>
<evidence type="ECO:0000313" key="1">
    <source>
        <dbReference type="EMBL" id="GME81161.1"/>
    </source>
</evidence>
<reference evidence="1" key="1">
    <citation type="submission" date="2023-04" db="EMBL/GenBank/DDBJ databases">
        <title>Ambrosiozyma monospora NBRC 10751.</title>
        <authorList>
            <person name="Ichikawa N."/>
            <person name="Sato H."/>
            <person name="Tonouchi N."/>
        </authorList>
    </citation>
    <scope>NUCLEOTIDE SEQUENCE</scope>
    <source>
        <strain evidence="1">NBRC 10751</strain>
    </source>
</reference>
<dbReference type="EMBL" id="BSXS01003372">
    <property type="protein sequence ID" value="GME81161.1"/>
    <property type="molecule type" value="Genomic_DNA"/>
</dbReference>
<sequence length="300" mass="34283">MNLLVDFLLDCVGGESSLFYTSGLYDHFLSKTSSPYTQTLVCYSFVLRLHQNSIKIVSIGLDVPEERYREPATFNLDGFEIETITYFWRENSMNEDNLRTICDTFNNGCTSNLNIEELNNPSNQTVDFLVEAKDNMCLYYQGIISQNSLVFAPHAKLKKLGISILGNNCPDPLLDLYQLISLKSFLFSESEYQFSVKNLPKSLERLELKSTKTNGRSFSLPSNLKALLVDATTPGQSFPLITNWEEMKTLTKVAVKNFCYADCTDLFTNLPDSVDDFEFEIFENKMLPFWTFKCPQFLSV</sequence>
<proteinExistence type="predicted"/>
<gene>
    <name evidence="1" type="ORF">Amon02_000478800</name>
</gene>
<organism evidence="1 2">
    <name type="scientific">Ambrosiozyma monospora</name>
    <name type="common">Yeast</name>
    <name type="synonym">Endomycopsis monosporus</name>
    <dbReference type="NCBI Taxonomy" id="43982"/>
    <lineage>
        <taxon>Eukaryota</taxon>
        <taxon>Fungi</taxon>
        <taxon>Dikarya</taxon>
        <taxon>Ascomycota</taxon>
        <taxon>Saccharomycotina</taxon>
        <taxon>Pichiomycetes</taxon>
        <taxon>Pichiales</taxon>
        <taxon>Pichiaceae</taxon>
        <taxon>Ambrosiozyma</taxon>
    </lineage>
</organism>
<accession>A0ACB5T4I8</accession>
<dbReference type="Proteomes" id="UP001165064">
    <property type="component" value="Unassembled WGS sequence"/>
</dbReference>
<protein>
    <submittedName>
        <fullName evidence="1">Unnamed protein product</fullName>
    </submittedName>
</protein>